<evidence type="ECO:0000256" key="3">
    <source>
        <dbReference type="ARBA" id="ARBA00022676"/>
    </source>
</evidence>
<evidence type="ECO:0000256" key="2">
    <source>
        <dbReference type="ARBA" id="ARBA00006739"/>
    </source>
</evidence>
<comment type="caution">
    <text evidence="6">The sequence shown here is derived from an EMBL/GenBank/DDBJ whole genome shotgun (WGS) entry which is preliminary data.</text>
</comment>
<evidence type="ECO:0000256" key="1">
    <source>
        <dbReference type="ARBA" id="ARBA00004776"/>
    </source>
</evidence>
<reference evidence="6 7" key="1">
    <citation type="submission" date="2018-08" db="EMBL/GenBank/DDBJ databases">
        <title>Sequencing the genomes of 1000 actinobacteria strains.</title>
        <authorList>
            <person name="Klenk H.-P."/>
        </authorList>
    </citation>
    <scope>NUCLEOTIDE SEQUENCE [LARGE SCALE GENOMIC DNA]</scope>
    <source>
        <strain evidence="6 7">DSM 44099</strain>
    </source>
</reference>
<evidence type="ECO:0000313" key="6">
    <source>
        <dbReference type="EMBL" id="REF99878.1"/>
    </source>
</evidence>
<dbReference type="InterPro" id="IPR001173">
    <property type="entry name" value="Glyco_trans_2-like"/>
</dbReference>
<name>A0A3D9ZR58_9ACTN</name>
<keyword evidence="7" id="KW-1185">Reference proteome</keyword>
<evidence type="ECO:0000256" key="4">
    <source>
        <dbReference type="ARBA" id="ARBA00022679"/>
    </source>
</evidence>
<dbReference type="SUPFAM" id="SSF53448">
    <property type="entry name" value="Nucleotide-diphospho-sugar transferases"/>
    <property type="match status" value="1"/>
</dbReference>
<protein>
    <submittedName>
        <fullName evidence="6">Mycofactocin system glycosyltransferase</fullName>
    </submittedName>
</protein>
<accession>A0A3D9ZR58</accession>
<dbReference type="InterPro" id="IPR023981">
    <property type="entry name" value="MftF"/>
</dbReference>
<dbReference type="NCBIfam" id="TIGR03965">
    <property type="entry name" value="mycofact_glyco"/>
    <property type="match status" value="1"/>
</dbReference>
<evidence type="ECO:0000313" key="7">
    <source>
        <dbReference type="Proteomes" id="UP000256913"/>
    </source>
</evidence>
<dbReference type="RefSeq" id="WP_203784345.1">
    <property type="nucleotide sequence ID" value="NZ_BONB01000079.1"/>
</dbReference>
<keyword evidence="4 6" id="KW-0808">Transferase</keyword>
<evidence type="ECO:0000259" key="5">
    <source>
        <dbReference type="Pfam" id="PF00535"/>
    </source>
</evidence>
<dbReference type="Proteomes" id="UP000256913">
    <property type="component" value="Unassembled WGS sequence"/>
</dbReference>
<organism evidence="6 7">
    <name type="scientific">Asanoa ferruginea</name>
    <dbReference type="NCBI Taxonomy" id="53367"/>
    <lineage>
        <taxon>Bacteria</taxon>
        <taxon>Bacillati</taxon>
        <taxon>Actinomycetota</taxon>
        <taxon>Actinomycetes</taxon>
        <taxon>Micromonosporales</taxon>
        <taxon>Micromonosporaceae</taxon>
        <taxon>Asanoa</taxon>
    </lineage>
</organism>
<gene>
    <name evidence="6" type="ORF">DFJ67_5922</name>
</gene>
<dbReference type="PANTHER" id="PTHR43179">
    <property type="entry name" value="RHAMNOSYLTRANSFERASE WBBL"/>
    <property type="match status" value="1"/>
</dbReference>
<feature type="domain" description="Glycosyltransferase 2-like" evidence="5">
    <location>
        <begin position="84"/>
        <end position="238"/>
    </location>
</feature>
<dbReference type="Gene3D" id="3.90.550.10">
    <property type="entry name" value="Spore Coat Polysaccharide Biosynthesis Protein SpsA, Chain A"/>
    <property type="match status" value="1"/>
</dbReference>
<dbReference type="AlphaFoldDB" id="A0A3D9ZR58"/>
<dbReference type="Pfam" id="PF00535">
    <property type="entry name" value="Glycos_transf_2"/>
    <property type="match status" value="1"/>
</dbReference>
<dbReference type="EMBL" id="QUMQ01000001">
    <property type="protein sequence ID" value="REF99878.1"/>
    <property type="molecule type" value="Genomic_DNA"/>
</dbReference>
<sequence>MTEPLPVGFLVVLDPSTVVLPSGDLFGGDPRRIVRLTEAGREVFATLRSGPVRSRLAGALARRLVTAGVAHPRPPAPAGLNVAVVIPVKDRTAELELCLAALDDGSRVVVVDDGSTFPEAVASVVAAHGATLVRRPISGGPAAARNTGLAAVADAEFVAFLDSDCVVPPGWLSQLGAHFADPLVGAVAPRVVPLPSGGPALRAYSQARSPLDLGPREALVRPGSRVSYVPTAALMVRRSALAPFDERLRYGEDVDAVWHLVDAGWQVRYNPAVEVVHAEPGTWPAYLRRRFHYGTSAGPLAVRHPGRLAPMVWQPWPAAVAALLLARRPVPAVAAGAVSAVRLARRLAEAGAPPGMAPALTAQAVGATLRGLGRATTQLALPLAVAAGLTGRRRLAVVAALVAGPALEEWWRLRPGIDPLRWTLASVADDAAYGAGVWRGAVRARTAAPLLPRRGATR</sequence>
<keyword evidence="3" id="KW-0328">Glycosyltransferase</keyword>
<dbReference type="InterPro" id="IPR029044">
    <property type="entry name" value="Nucleotide-diphossugar_trans"/>
</dbReference>
<dbReference type="PANTHER" id="PTHR43179:SF12">
    <property type="entry name" value="GALACTOFURANOSYLTRANSFERASE GLFT2"/>
    <property type="match status" value="1"/>
</dbReference>
<dbReference type="GO" id="GO:0016757">
    <property type="term" value="F:glycosyltransferase activity"/>
    <property type="evidence" value="ECO:0007669"/>
    <property type="project" value="UniProtKB-KW"/>
</dbReference>
<comment type="similarity">
    <text evidence="2">Belongs to the glycosyltransferase 2 family.</text>
</comment>
<proteinExistence type="inferred from homology"/>
<comment type="pathway">
    <text evidence="1">Cell wall biogenesis; cell wall polysaccharide biosynthesis.</text>
</comment>